<dbReference type="InterPro" id="IPR009883">
    <property type="entry name" value="YgfX"/>
</dbReference>
<evidence type="ECO:0000313" key="3">
    <source>
        <dbReference type="Proteomes" id="UP000690515"/>
    </source>
</evidence>
<evidence type="ECO:0008006" key="4">
    <source>
        <dbReference type="Google" id="ProtNLM"/>
    </source>
</evidence>
<organism evidence="2 3">
    <name type="scientific">Zooshikella harenae</name>
    <dbReference type="NCBI Taxonomy" id="2827238"/>
    <lineage>
        <taxon>Bacteria</taxon>
        <taxon>Pseudomonadati</taxon>
        <taxon>Pseudomonadota</taxon>
        <taxon>Gammaproteobacteria</taxon>
        <taxon>Oceanospirillales</taxon>
        <taxon>Zooshikellaceae</taxon>
        <taxon>Zooshikella</taxon>
    </lineage>
</organism>
<name>A0ABS5Z8P2_9GAMM</name>
<proteinExistence type="predicted"/>
<comment type="caution">
    <text evidence="2">The sequence shown here is derived from an EMBL/GenBank/DDBJ whole genome shotgun (WGS) entry which is preliminary data.</text>
</comment>
<reference evidence="2 3" key="1">
    <citation type="submission" date="2021-04" db="EMBL/GenBank/DDBJ databases">
        <authorList>
            <person name="Pira H."/>
            <person name="Risdian C."/>
            <person name="Wink J."/>
        </authorList>
    </citation>
    <scope>NUCLEOTIDE SEQUENCE [LARGE SCALE GENOMIC DNA]</scope>
    <source>
        <strain evidence="2 3">WH53</strain>
    </source>
</reference>
<feature type="transmembrane region" description="Helical" evidence="1">
    <location>
        <begin position="42"/>
        <end position="60"/>
    </location>
</feature>
<evidence type="ECO:0000256" key="1">
    <source>
        <dbReference type="SAM" id="Phobius"/>
    </source>
</evidence>
<dbReference type="EMBL" id="JAGSOY010000002">
    <property type="protein sequence ID" value="MBU2709696.1"/>
    <property type="molecule type" value="Genomic_DNA"/>
</dbReference>
<keyword evidence="1" id="KW-0812">Transmembrane</keyword>
<keyword evidence="1" id="KW-1133">Transmembrane helix</keyword>
<gene>
    <name evidence="2" type="ORF">KCG35_01340</name>
</gene>
<accession>A0ABS5Z8P2</accession>
<dbReference type="Proteomes" id="UP000690515">
    <property type="component" value="Unassembled WGS sequence"/>
</dbReference>
<protein>
    <recommendedName>
        <fullName evidence="4">Toxin CptA</fullName>
    </recommendedName>
</protein>
<keyword evidence="1" id="KW-0472">Membrane</keyword>
<evidence type="ECO:0000313" key="2">
    <source>
        <dbReference type="EMBL" id="MBU2709696.1"/>
    </source>
</evidence>
<keyword evidence="3" id="KW-1185">Reference proteome</keyword>
<feature type="transmembrane region" description="Helical" evidence="1">
    <location>
        <begin position="20"/>
        <end position="36"/>
    </location>
</feature>
<dbReference type="RefSeq" id="WP_215817865.1">
    <property type="nucleotide sequence ID" value="NZ_JAGSOY010000002.1"/>
</dbReference>
<dbReference type="Pfam" id="PF07254">
    <property type="entry name" value="Cpta_toxin"/>
    <property type="match status" value="1"/>
</dbReference>
<sequence length="153" mass="17297">MSLLQSRGFLFISLQPSRGLAIWIIASHSIAALGLSVSPWLWWVDLLLFIVICGSAIWLLRLHVWRTATKSVVSIQQNHNGWLLKLRDETLLNGTLHFDTLVMTKLVVLNFKVSGRLCPLPVVIVADAINPEQLRLLRVVLRWSSSEETTSFL</sequence>